<feature type="signal peptide" evidence="2">
    <location>
        <begin position="1"/>
        <end position="24"/>
    </location>
</feature>
<feature type="domain" description="Transcobalamin-like C-terminal" evidence="3">
    <location>
        <begin position="159"/>
        <end position="230"/>
    </location>
</feature>
<dbReference type="Proteomes" id="UP001596022">
    <property type="component" value="Unassembled WGS sequence"/>
</dbReference>
<feature type="compositionally biased region" description="Basic and acidic residues" evidence="1">
    <location>
        <begin position="65"/>
        <end position="96"/>
    </location>
</feature>
<evidence type="ECO:0000313" key="5">
    <source>
        <dbReference type="Proteomes" id="UP001596022"/>
    </source>
</evidence>
<feature type="region of interest" description="Disordered" evidence="1">
    <location>
        <begin position="27"/>
        <end position="127"/>
    </location>
</feature>
<feature type="chain" id="PRO_5045534889" evidence="2">
    <location>
        <begin position="25"/>
        <end position="235"/>
    </location>
</feature>
<gene>
    <name evidence="4" type="ORF">ACFO4N_00425</name>
</gene>
<dbReference type="RefSeq" id="WP_376844245.1">
    <property type="nucleotide sequence ID" value="NZ_JBHSFW010000001.1"/>
</dbReference>
<dbReference type="InterPro" id="IPR027954">
    <property type="entry name" value="Transcobalamin-like_C"/>
</dbReference>
<reference evidence="5" key="1">
    <citation type="journal article" date="2019" name="Int. J. Syst. Evol. Microbiol.">
        <title>The Global Catalogue of Microorganisms (GCM) 10K type strain sequencing project: providing services to taxonomists for standard genome sequencing and annotation.</title>
        <authorList>
            <consortium name="The Broad Institute Genomics Platform"/>
            <consortium name="The Broad Institute Genome Sequencing Center for Infectious Disease"/>
            <person name="Wu L."/>
            <person name="Ma J."/>
        </authorList>
    </citation>
    <scope>NUCLEOTIDE SEQUENCE [LARGE SCALE GENOMIC DNA]</scope>
    <source>
        <strain evidence="5">CGMCC 1.16306</strain>
    </source>
</reference>
<feature type="compositionally biased region" description="Low complexity" evidence="1">
    <location>
        <begin position="112"/>
        <end position="127"/>
    </location>
</feature>
<dbReference type="PROSITE" id="PS51257">
    <property type="entry name" value="PROKAR_LIPOPROTEIN"/>
    <property type="match status" value="1"/>
</dbReference>
<proteinExistence type="predicted"/>
<dbReference type="EMBL" id="JBHSFW010000001">
    <property type="protein sequence ID" value="MFC4617186.1"/>
    <property type="molecule type" value="Genomic_DNA"/>
</dbReference>
<comment type="caution">
    <text evidence="4">The sequence shown here is derived from an EMBL/GenBank/DDBJ whole genome shotgun (WGS) entry which is preliminary data.</text>
</comment>
<name>A0ABV9GFY0_9BACL</name>
<evidence type="ECO:0000259" key="3">
    <source>
        <dbReference type="Pfam" id="PF14478"/>
    </source>
</evidence>
<keyword evidence="2" id="KW-0732">Signal</keyword>
<evidence type="ECO:0000313" key="4">
    <source>
        <dbReference type="EMBL" id="MFC4617186.1"/>
    </source>
</evidence>
<feature type="compositionally biased region" description="Polar residues" evidence="1">
    <location>
        <begin position="55"/>
        <end position="64"/>
    </location>
</feature>
<organism evidence="4 5">
    <name type="scientific">Camelliibacillus cellulosilyticus</name>
    <dbReference type="NCBI Taxonomy" id="2174486"/>
    <lineage>
        <taxon>Bacteria</taxon>
        <taxon>Bacillati</taxon>
        <taxon>Bacillota</taxon>
        <taxon>Bacilli</taxon>
        <taxon>Bacillales</taxon>
        <taxon>Sporolactobacillaceae</taxon>
        <taxon>Camelliibacillus</taxon>
    </lineage>
</organism>
<protein>
    <submittedName>
        <fullName evidence="4">DUF4430 domain-containing protein</fullName>
    </submittedName>
</protein>
<sequence length="235" mass="25135">MRFMRLLFLAGLSVLLLIVGACQKDDVGAPQDHKQATTEADHQPKNQPAKKETANKPTNQTAPSEKTEKKSDTPPEKNESGSQQGKEKPSKAEQKKTPIQNKKAASEAKQATKSTPEPKTAKSTKSTTNKTDITVTVSIIGNAEKGTILPATKVSVKKGTTLLAATRTAFSNVVVRGSGASAYVEGIDGLFEFDDGPMSGWIAKKNGKKITRSAGIVSIANGDTIQWLYTTDYTK</sequence>
<dbReference type="Pfam" id="PF14478">
    <property type="entry name" value="DUF4430"/>
    <property type="match status" value="1"/>
</dbReference>
<evidence type="ECO:0000256" key="2">
    <source>
        <dbReference type="SAM" id="SignalP"/>
    </source>
</evidence>
<evidence type="ECO:0000256" key="1">
    <source>
        <dbReference type="SAM" id="MobiDB-lite"/>
    </source>
</evidence>
<feature type="compositionally biased region" description="Basic and acidic residues" evidence="1">
    <location>
        <begin position="27"/>
        <end position="54"/>
    </location>
</feature>
<keyword evidence="5" id="KW-1185">Reference proteome</keyword>
<accession>A0ABV9GFY0</accession>
<dbReference type="Gene3D" id="2.170.130.30">
    <property type="match status" value="1"/>
</dbReference>